<feature type="compositionally biased region" description="Pro residues" evidence="1">
    <location>
        <begin position="398"/>
        <end position="440"/>
    </location>
</feature>
<organism evidence="4 5">
    <name type="scientific">Agrococcus citreus</name>
    <dbReference type="NCBI Taxonomy" id="84643"/>
    <lineage>
        <taxon>Bacteria</taxon>
        <taxon>Bacillati</taxon>
        <taxon>Actinomycetota</taxon>
        <taxon>Actinomycetes</taxon>
        <taxon>Micrococcales</taxon>
        <taxon>Microbacteriaceae</taxon>
        <taxon>Agrococcus</taxon>
    </lineage>
</organism>
<feature type="region of interest" description="Disordered" evidence="1">
    <location>
        <begin position="386"/>
        <end position="445"/>
    </location>
</feature>
<dbReference type="Gene3D" id="3.40.33.10">
    <property type="entry name" value="CAP"/>
    <property type="match status" value="1"/>
</dbReference>
<keyword evidence="5" id="KW-1185">Reference proteome</keyword>
<dbReference type="InterPro" id="IPR051922">
    <property type="entry name" value="Bact_Sporulation_Assoc"/>
</dbReference>
<dbReference type="InterPro" id="IPR007253">
    <property type="entry name" value="Cell_wall-bd_2"/>
</dbReference>
<gene>
    <name evidence="4" type="ORF">GCM10009640_14980</name>
</gene>
<evidence type="ECO:0000256" key="1">
    <source>
        <dbReference type="SAM" id="MobiDB-lite"/>
    </source>
</evidence>
<dbReference type="EMBL" id="BAAAKK010000004">
    <property type="protein sequence ID" value="GAA1422354.1"/>
    <property type="molecule type" value="Genomic_DNA"/>
</dbReference>
<dbReference type="Pfam" id="PF00188">
    <property type="entry name" value="CAP"/>
    <property type="match status" value="1"/>
</dbReference>
<reference evidence="4 5" key="1">
    <citation type="journal article" date="2019" name="Int. J. Syst. Evol. Microbiol.">
        <title>The Global Catalogue of Microorganisms (GCM) 10K type strain sequencing project: providing services to taxonomists for standard genome sequencing and annotation.</title>
        <authorList>
            <consortium name="The Broad Institute Genomics Platform"/>
            <consortium name="The Broad Institute Genome Sequencing Center for Infectious Disease"/>
            <person name="Wu L."/>
            <person name="Ma J."/>
        </authorList>
    </citation>
    <scope>NUCLEOTIDE SEQUENCE [LARGE SCALE GENOMIC DNA]</scope>
    <source>
        <strain evidence="4 5">JCM 12398</strain>
    </source>
</reference>
<dbReference type="Proteomes" id="UP001501266">
    <property type="component" value="Unassembled WGS sequence"/>
</dbReference>
<accession>A0ABN1YU17</accession>
<dbReference type="Pfam" id="PF04122">
    <property type="entry name" value="CW_binding_2"/>
    <property type="match status" value="3"/>
</dbReference>
<dbReference type="InterPro" id="IPR014044">
    <property type="entry name" value="CAP_dom"/>
</dbReference>
<comment type="caution">
    <text evidence="4">The sequence shown here is derived from an EMBL/GenBank/DDBJ whole genome shotgun (WGS) entry which is preliminary data.</text>
</comment>
<evidence type="ECO:0000259" key="3">
    <source>
        <dbReference type="Pfam" id="PF00188"/>
    </source>
</evidence>
<dbReference type="PANTHER" id="PTHR30032">
    <property type="entry name" value="N-ACETYLMURAMOYL-L-ALANINE AMIDASE-RELATED"/>
    <property type="match status" value="1"/>
</dbReference>
<dbReference type="InterPro" id="IPR035940">
    <property type="entry name" value="CAP_sf"/>
</dbReference>
<keyword evidence="2" id="KW-0732">Signal</keyword>
<dbReference type="Gene3D" id="3.40.50.12090">
    <property type="match status" value="2"/>
</dbReference>
<evidence type="ECO:0000313" key="4">
    <source>
        <dbReference type="EMBL" id="GAA1422354.1"/>
    </source>
</evidence>
<name>A0ABN1YU17_9MICO</name>
<proteinExistence type="predicted"/>
<protein>
    <recommendedName>
        <fullName evidence="3">SCP domain-containing protein</fullName>
    </recommendedName>
</protein>
<evidence type="ECO:0000313" key="5">
    <source>
        <dbReference type="Proteomes" id="UP001501266"/>
    </source>
</evidence>
<dbReference type="PANTHER" id="PTHR30032:SF8">
    <property type="entry name" value="GERMINATION-SPECIFIC N-ACETYLMURAMOYL-L-ALANINE AMIDASE"/>
    <property type="match status" value="1"/>
</dbReference>
<evidence type="ECO:0000256" key="2">
    <source>
        <dbReference type="SAM" id="SignalP"/>
    </source>
</evidence>
<dbReference type="CDD" id="cd05379">
    <property type="entry name" value="CAP_bacterial"/>
    <property type="match status" value="1"/>
</dbReference>
<feature type="domain" description="SCP" evidence="3">
    <location>
        <begin position="42"/>
        <end position="147"/>
    </location>
</feature>
<sequence>MLALATAAIVALGIVVAPVSDAQATPTLTVPENVEQVAVVFDGVNAYRASKGLLPLRFSPEIADVARRWTDTMAQTHSFKHNPDYFQQYPAGWMSAGEIIAYNGTRDPQSLVRQWINSHGHEALMVGEFSVMGVGVAFGDGRMYGTVNFARYRASDIVTYADVDEWIASGGADLREDALAGVTQLSDQRDGTIRLRGWAVDLSARSAPSQARITVDGRSVGTYQADGPTPPDQGLERFGVTGDHGVDVTFEHGLGVARNVMVCLTGVDMYGSGSDSAPVCHPIHATPAPPVIDLRGAITAVVDVGNGMIELQGWAVDATHLSRPAIARVWVEGTASRYTVFADDAAPVAPGFEGHHGFSAVIPRVVDGVSAVAVCGEALPGTWGQQTGSFPRCVSVPTPAPSPTPTPVPTPTPTPTPPPSPTPTPVPTPTPTPTPPPSPSAPDVERVEGADRFESAVLLSERYNVPSTTRTVYLVSGQKFPDALSAAPAAAQQGGALLLTLSDRLPADVAVELRRLNPSTVVVVGGETTISPEVVASVRSNLPRASVTRLAGQDRFATSVAIARHAFPDATEAFVTSGEGFPDALSAAPIAAQRGAPVLLTPTADITATLDGYLRDHELSNVTIVGGTPSVSGAAERAINAAAAVRADRLSGADRYATNVLAARLGSTEAQSAVILASGENFPDALAGAAIASDVGPLLLSPRECIADGTLAIMTTEYRPSRVLVLGGPTTLSRAVAGLRSCG</sequence>
<feature type="signal peptide" evidence="2">
    <location>
        <begin position="1"/>
        <end position="22"/>
    </location>
</feature>
<dbReference type="SUPFAM" id="SSF55797">
    <property type="entry name" value="PR-1-like"/>
    <property type="match status" value="1"/>
</dbReference>
<feature type="chain" id="PRO_5045273343" description="SCP domain-containing protein" evidence="2">
    <location>
        <begin position="23"/>
        <end position="743"/>
    </location>
</feature>